<dbReference type="SUPFAM" id="SSF52540">
    <property type="entry name" value="P-loop containing nucleoside triphosphate hydrolases"/>
    <property type="match status" value="1"/>
</dbReference>
<sequence length="556" mass="63267">MDNTKLKDDPRRWSAITSRHEIFMELTCEEKITIEGEPGFGKSILLLQCAQDWYTSTADSPLKDVHIFILLRLRDLKGASDIFDAIRMLLPDDLPLTSKDIKVIVSSGHWKVLIALDSYDEYSAMTALAEDDLVNRIIQGRILTACIIVITTRPSCLPKLQILHSKHFKLGGFDTGMQEKYIEKAIFPSATTHEVKDTIMSKLQSNAILSDICQVPFFFVTFAHMTSLQNLEQELHSVTSYFSFILACFFSHLENKDVPFIARTVQKASNEDPAQRLKIAKLAFEAFSGKDPKLVWMRSHLLESLGPSCYNRYIEAGILLEEQHTSFEIVPGSQADNKVIVTTYVRFFHQTFQEYYAAYHVAHLAENQEAIHVKKAFTGLGLDKLQYVLRFASGLRPTAARIVQDYLKTLGEDGRIFSVLCLLEQRGSDVSHTVQRLCEKCINILPWDSNLLQRSKIQLFQMASERKIPIVSVLLTDSVQSVDLNEYSICLSSGLKLPRLDTLQELKISFYLSTDLRPVARDILEYSGRCTALKMLKLVISYYHLLYSYMGIMLTE</sequence>
<dbReference type="EMBL" id="JAIZAY010000001">
    <property type="protein sequence ID" value="KAJ8049703.1"/>
    <property type="molecule type" value="Genomic_DNA"/>
</dbReference>
<name>A0A9Q1CRT4_HOLLE</name>
<dbReference type="Proteomes" id="UP001152320">
    <property type="component" value="Chromosome 1"/>
</dbReference>
<dbReference type="PROSITE" id="PS50837">
    <property type="entry name" value="NACHT"/>
    <property type="match status" value="1"/>
</dbReference>
<dbReference type="InterPro" id="IPR007111">
    <property type="entry name" value="NACHT_NTPase"/>
</dbReference>
<dbReference type="AlphaFoldDB" id="A0A9Q1CRT4"/>
<dbReference type="Pfam" id="PF05729">
    <property type="entry name" value="NACHT"/>
    <property type="match status" value="1"/>
</dbReference>
<dbReference type="Gene3D" id="3.40.50.300">
    <property type="entry name" value="P-loop containing nucleotide triphosphate hydrolases"/>
    <property type="match status" value="1"/>
</dbReference>
<proteinExistence type="predicted"/>
<evidence type="ECO:0000313" key="3">
    <source>
        <dbReference type="Proteomes" id="UP001152320"/>
    </source>
</evidence>
<dbReference type="InterPro" id="IPR027417">
    <property type="entry name" value="P-loop_NTPase"/>
</dbReference>
<comment type="caution">
    <text evidence="2">The sequence shown here is derived from an EMBL/GenBank/DDBJ whole genome shotgun (WGS) entry which is preliminary data.</text>
</comment>
<feature type="domain" description="NACHT" evidence="1">
    <location>
        <begin position="30"/>
        <end position="155"/>
    </location>
</feature>
<dbReference type="OrthoDB" id="427518at2759"/>
<evidence type="ECO:0000259" key="1">
    <source>
        <dbReference type="PROSITE" id="PS50837"/>
    </source>
</evidence>
<protein>
    <submittedName>
        <fullName evidence="2">NACHT, LRR and PYD domains-containing protein 3</fullName>
    </submittedName>
</protein>
<evidence type="ECO:0000313" key="2">
    <source>
        <dbReference type="EMBL" id="KAJ8049703.1"/>
    </source>
</evidence>
<reference evidence="2" key="1">
    <citation type="submission" date="2021-10" db="EMBL/GenBank/DDBJ databases">
        <title>Tropical sea cucumber genome reveals ecological adaptation and Cuvierian tubules defense mechanism.</title>
        <authorList>
            <person name="Chen T."/>
        </authorList>
    </citation>
    <scope>NUCLEOTIDE SEQUENCE</scope>
    <source>
        <strain evidence="2">Nanhai2018</strain>
        <tissue evidence="2">Muscle</tissue>
    </source>
</reference>
<dbReference type="PANTHER" id="PTHR46312:SF2">
    <property type="entry name" value="NUCLEOTIDE-BINDING OLIGOMERIZATION DOMAIN-CONTAINING PROTEIN 2-LIKE"/>
    <property type="match status" value="1"/>
</dbReference>
<organism evidence="2 3">
    <name type="scientific">Holothuria leucospilota</name>
    <name type="common">Black long sea cucumber</name>
    <name type="synonym">Mertensiothuria leucospilota</name>
    <dbReference type="NCBI Taxonomy" id="206669"/>
    <lineage>
        <taxon>Eukaryota</taxon>
        <taxon>Metazoa</taxon>
        <taxon>Echinodermata</taxon>
        <taxon>Eleutherozoa</taxon>
        <taxon>Echinozoa</taxon>
        <taxon>Holothuroidea</taxon>
        <taxon>Aspidochirotacea</taxon>
        <taxon>Aspidochirotida</taxon>
        <taxon>Holothuriidae</taxon>
        <taxon>Holothuria</taxon>
    </lineage>
</organism>
<gene>
    <name evidence="2" type="ORF">HOLleu_02560</name>
</gene>
<keyword evidence="3" id="KW-1185">Reference proteome</keyword>
<dbReference type="PANTHER" id="PTHR46312">
    <property type="entry name" value="NACHT DOMAIN-CONTAINING PROTEIN"/>
    <property type="match status" value="1"/>
</dbReference>
<accession>A0A9Q1CRT4</accession>